<sequence>MDPQDFKQQARAQILGAAAESRALEICGGSSKRWYGQEVQGELLDTRGYSGVIDYEPTELVITARCGTPLVEIESLLAQHQQMLAFEPPHFGSNATLGGMLASGLSGPARQAVGSLRDFVLGTVLMDGKGDVLHFGGQVMKNVAGYDVSRLLAGSLGTLGLILEASVKVLPRPLAVSSRRFAMTQAEAIRSLNQWGGQPLPLSASCWHDGMLTIRLAGAEAAVRAAQHKLGGEAVADDEQFWRALREQTHSFFAGVAGGKALWRLSLPSIAEPLPLAGAILIEWGGAQRWLLADEGSAPDAAAIRAAASAVGGHATLYRGGDKSVGVFHPLAPAVAQIHRRLKAGFDPAGIFNRGRMYPDF</sequence>
<organism evidence="4 5">
    <name type="scientific">Collimonas pratensis</name>
    <dbReference type="NCBI Taxonomy" id="279113"/>
    <lineage>
        <taxon>Bacteria</taxon>
        <taxon>Pseudomonadati</taxon>
        <taxon>Pseudomonadota</taxon>
        <taxon>Betaproteobacteria</taxon>
        <taxon>Burkholderiales</taxon>
        <taxon>Oxalobacteraceae</taxon>
        <taxon>Collimonas</taxon>
    </lineage>
</organism>
<dbReference type="PATRIC" id="fig|279113.9.peg.859"/>
<dbReference type="InterPro" id="IPR016164">
    <property type="entry name" value="FAD-linked_Oxase-like_C"/>
</dbReference>
<dbReference type="PANTHER" id="PTHR11748:SF103">
    <property type="entry name" value="GLYCOLATE OXIDASE SUBUNIT GLCE"/>
    <property type="match status" value="1"/>
</dbReference>
<evidence type="ECO:0000256" key="2">
    <source>
        <dbReference type="ARBA" id="ARBA00022827"/>
    </source>
</evidence>
<dbReference type="STRING" id="279113.CPter91_0861"/>
<reference evidence="4 5" key="1">
    <citation type="submission" date="2015-11" db="EMBL/GenBank/DDBJ databases">
        <title>Exploring the genomic traits of fungus-feeding bacterial genus Collimonas.</title>
        <authorList>
            <person name="Song C."/>
            <person name="Schmidt R."/>
            <person name="de Jager V."/>
            <person name="Krzyzanowska D."/>
            <person name="Jongedijk E."/>
            <person name="Cankar K."/>
            <person name="Beekwilder J."/>
            <person name="van Veen A."/>
            <person name="de Boer W."/>
            <person name="van Veen J.A."/>
            <person name="Garbeva P."/>
        </authorList>
    </citation>
    <scope>NUCLEOTIDE SEQUENCE [LARGE SCALE GENOMIC DNA]</scope>
    <source>
        <strain evidence="4 5">Ter91</strain>
    </source>
</reference>
<proteinExistence type="predicted"/>
<dbReference type="EMBL" id="CP013234">
    <property type="protein sequence ID" value="AMP03249.1"/>
    <property type="molecule type" value="Genomic_DNA"/>
</dbReference>
<dbReference type="SUPFAM" id="SSF56176">
    <property type="entry name" value="FAD-binding/transporter-associated domain-like"/>
    <property type="match status" value="1"/>
</dbReference>
<dbReference type="GO" id="GO:0071949">
    <property type="term" value="F:FAD binding"/>
    <property type="evidence" value="ECO:0007669"/>
    <property type="project" value="InterPro"/>
</dbReference>
<dbReference type="InterPro" id="IPR016166">
    <property type="entry name" value="FAD-bd_PCMH"/>
</dbReference>
<evidence type="ECO:0000313" key="4">
    <source>
        <dbReference type="EMBL" id="AMP03249.1"/>
    </source>
</evidence>
<evidence type="ECO:0000313" key="5">
    <source>
        <dbReference type="Proteomes" id="UP000074561"/>
    </source>
</evidence>
<dbReference type="SUPFAM" id="SSF55103">
    <property type="entry name" value="FAD-linked oxidases, C-terminal domain"/>
    <property type="match status" value="1"/>
</dbReference>
<accession>A0A127PZN5</accession>
<evidence type="ECO:0000259" key="3">
    <source>
        <dbReference type="PROSITE" id="PS51387"/>
    </source>
</evidence>
<dbReference type="PANTHER" id="PTHR11748">
    <property type="entry name" value="D-LACTATE DEHYDROGENASE"/>
    <property type="match status" value="1"/>
</dbReference>
<dbReference type="RefSeq" id="WP_061937234.1">
    <property type="nucleotide sequence ID" value="NZ_CP013234.1"/>
</dbReference>
<gene>
    <name evidence="4" type="ORF">CPter91_0861</name>
</gene>
<keyword evidence="2" id="KW-0274">FAD</keyword>
<feature type="domain" description="FAD-binding PCMH-type" evidence="3">
    <location>
        <begin position="1"/>
        <end position="172"/>
    </location>
</feature>
<dbReference type="AlphaFoldDB" id="A0A127PZN5"/>
<dbReference type="PROSITE" id="PS51387">
    <property type="entry name" value="FAD_PCMH"/>
    <property type="match status" value="1"/>
</dbReference>
<dbReference type="Pfam" id="PF01565">
    <property type="entry name" value="FAD_binding_4"/>
    <property type="match status" value="1"/>
</dbReference>
<dbReference type="KEGG" id="cpra:CPter91_0861"/>
<protein>
    <submittedName>
        <fullName evidence="4">FAD binding domain protein</fullName>
    </submittedName>
</protein>
<dbReference type="Proteomes" id="UP000074561">
    <property type="component" value="Chromosome"/>
</dbReference>
<dbReference type="GO" id="GO:0003824">
    <property type="term" value="F:catalytic activity"/>
    <property type="evidence" value="ECO:0007669"/>
    <property type="project" value="InterPro"/>
</dbReference>
<dbReference type="NCBIfam" id="NF008439">
    <property type="entry name" value="PRK11282.1"/>
    <property type="match status" value="1"/>
</dbReference>
<name>A0A127PZN5_9BURK</name>
<dbReference type="Gene3D" id="3.30.465.10">
    <property type="match status" value="1"/>
</dbReference>
<dbReference type="InterPro" id="IPR006094">
    <property type="entry name" value="Oxid_FAD_bind_N"/>
</dbReference>
<dbReference type="InterPro" id="IPR016169">
    <property type="entry name" value="FAD-bd_PCMH_sub2"/>
</dbReference>
<dbReference type="OrthoDB" id="9811557at2"/>
<evidence type="ECO:0000256" key="1">
    <source>
        <dbReference type="ARBA" id="ARBA00022630"/>
    </source>
</evidence>
<keyword evidence="1" id="KW-0285">Flavoprotein</keyword>
<dbReference type="InterPro" id="IPR036318">
    <property type="entry name" value="FAD-bd_PCMH-like_sf"/>
</dbReference>